<dbReference type="Proteomes" id="UP000054279">
    <property type="component" value="Unassembled WGS sequence"/>
</dbReference>
<reference evidence="1 2" key="1">
    <citation type="submission" date="2014-06" db="EMBL/GenBank/DDBJ databases">
        <title>Evolutionary Origins and Diversification of the Mycorrhizal Mutualists.</title>
        <authorList>
            <consortium name="DOE Joint Genome Institute"/>
            <consortium name="Mycorrhizal Genomics Consortium"/>
            <person name="Kohler A."/>
            <person name="Kuo A."/>
            <person name="Nagy L.G."/>
            <person name="Floudas D."/>
            <person name="Copeland A."/>
            <person name="Barry K.W."/>
            <person name="Cichocki N."/>
            <person name="Veneault-Fourrey C."/>
            <person name="LaButti K."/>
            <person name="Lindquist E.A."/>
            <person name="Lipzen A."/>
            <person name="Lundell T."/>
            <person name="Morin E."/>
            <person name="Murat C."/>
            <person name="Riley R."/>
            <person name="Ohm R."/>
            <person name="Sun H."/>
            <person name="Tunlid A."/>
            <person name="Henrissat B."/>
            <person name="Grigoriev I.V."/>
            <person name="Hibbett D.S."/>
            <person name="Martin F."/>
        </authorList>
    </citation>
    <scope>NUCLEOTIDE SEQUENCE [LARGE SCALE GENOMIC DNA]</scope>
    <source>
        <strain evidence="1 2">SS14</strain>
    </source>
</reference>
<proteinExistence type="predicted"/>
<dbReference type="OrthoDB" id="434972at2759"/>
<protein>
    <submittedName>
        <fullName evidence="1">Unplaced genomic scaffold SPHSTscaffold_72, whole genome shotgun sequence</fullName>
    </submittedName>
</protein>
<keyword evidence="2" id="KW-1185">Reference proteome</keyword>
<dbReference type="AlphaFoldDB" id="A0A0C9VPE4"/>
<evidence type="ECO:0000313" key="2">
    <source>
        <dbReference type="Proteomes" id="UP000054279"/>
    </source>
</evidence>
<evidence type="ECO:0000313" key="1">
    <source>
        <dbReference type="EMBL" id="KIJ40010.1"/>
    </source>
</evidence>
<gene>
    <name evidence="1" type="ORF">M422DRAFT_257072</name>
</gene>
<accession>A0A0C9VPE4</accession>
<name>A0A0C9VPE4_SPHS4</name>
<sequence length="90" mass="10235">MENPSGIQSGSYIPVVQDFFAQFYSFSTQISSGFAYHMYTLFLFTKSDIKTTLIPVSFLAIASSPGPLLVHEPETFFWVWLHILKYNLSS</sequence>
<organism evidence="1 2">
    <name type="scientific">Sphaerobolus stellatus (strain SS14)</name>
    <dbReference type="NCBI Taxonomy" id="990650"/>
    <lineage>
        <taxon>Eukaryota</taxon>
        <taxon>Fungi</taxon>
        <taxon>Dikarya</taxon>
        <taxon>Basidiomycota</taxon>
        <taxon>Agaricomycotina</taxon>
        <taxon>Agaricomycetes</taxon>
        <taxon>Phallomycetidae</taxon>
        <taxon>Geastrales</taxon>
        <taxon>Sphaerobolaceae</taxon>
        <taxon>Sphaerobolus</taxon>
    </lineage>
</organism>
<dbReference type="EMBL" id="KN837147">
    <property type="protein sequence ID" value="KIJ40010.1"/>
    <property type="molecule type" value="Genomic_DNA"/>
</dbReference>
<dbReference type="HOGENOM" id="CLU_2442294_0_0_1"/>